<evidence type="ECO:0000313" key="3">
    <source>
        <dbReference type="EMBL" id="GGG68023.1"/>
    </source>
</evidence>
<dbReference type="SUPFAM" id="SSF55383">
    <property type="entry name" value="Copper amine oxidase, domain N"/>
    <property type="match status" value="1"/>
</dbReference>
<dbReference type="Proteomes" id="UP000600247">
    <property type="component" value="Unassembled WGS sequence"/>
</dbReference>
<dbReference type="Gene3D" id="3.30.457.10">
    <property type="entry name" value="Copper amine oxidase-like, N-terminal domain"/>
    <property type="match status" value="1"/>
</dbReference>
<accession>A0A917LZH9</accession>
<dbReference type="RefSeq" id="WP_188889394.1">
    <property type="nucleotide sequence ID" value="NZ_BMHY01000004.1"/>
</dbReference>
<feature type="domain" description="Copper amine oxidase-like N-terminal" evidence="2">
    <location>
        <begin position="49"/>
        <end position="156"/>
    </location>
</feature>
<keyword evidence="4" id="KW-1185">Reference proteome</keyword>
<name>A0A917LZH9_9BACL</name>
<dbReference type="Pfam" id="PF07833">
    <property type="entry name" value="Cu_amine_oxidN1"/>
    <property type="match status" value="1"/>
</dbReference>
<dbReference type="InterPro" id="IPR012854">
    <property type="entry name" value="Cu_amine_oxidase-like_N"/>
</dbReference>
<dbReference type="InterPro" id="IPR036582">
    <property type="entry name" value="Mao_N_sf"/>
</dbReference>
<comment type="caution">
    <text evidence="3">The sequence shown here is derived from an EMBL/GenBank/DDBJ whole genome shotgun (WGS) entry which is preliminary data.</text>
</comment>
<protein>
    <recommendedName>
        <fullName evidence="2">Copper amine oxidase-like N-terminal domain-containing protein</fullName>
    </recommendedName>
</protein>
<feature type="signal peptide" evidence="1">
    <location>
        <begin position="1"/>
        <end position="30"/>
    </location>
</feature>
<proteinExistence type="predicted"/>
<feature type="chain" id="PRO_5038100504" description="Copper amine oxidase-like N-terminal domain-containing protein" evidence="1">
    <location>
        <begin position="31"/>
        <end position="373"/>
    </location>
</feature>
<keyword evidence="1" id="KW-0732">Signal</keyword>
<dbReference type="AlphaFoldDB" id="A0A917LZH9"/>
<dbReference type="EMBL" id="BMHY01000004">
    <property type="protein sequence ID" value="GGG68023.1"/>
    <property type="molecule type" value="Genomic_DNA"/>
</dbReference>
<evidence type="ECO:0000259" key="2">
    <source>
        <dbReference type="Pfam" id="PF07833"/>
    </source>
</evidence>
<organism evidence="3 4">
    <name type="scientific">Paenibacillus radicis</name>
    <name type="common">ex Gao et al. 2016</name>
    <dbReference type="NCBI Taxonomy" id="1737354"/>
    <lineage>
        <taxon>Bacteria</taxon>
        <taxon>Bacillati</taxon>
        <taxon>Bacillota</taxon>
        <taxon>Bacilli</taxon>
        <taxon>Bacillales</taxon>
        <taxon>Paenibacillaceae</taxon>
        <taxon>Paenibacillus</taxon>
    </lineage>
</organism>
<evidence type="ECO:0000313" key="4">
    <source>
        <dbReference type="Proteomes" id="UP000600247"/>
    </source>
</evidence>
<reference evidence="3 4" key="1">
    <citation type="journal article" date="2014" name="Int. J. Syst. Evol. Microbiol.">
        <title>Complete genome sequence of Corynebacterium casei LMG S-19264T (=DSM 44701T), isolated from a smear-ripened cheese.</title>
        <authorList>
            <consortium name="US DOE Joint Genome Institute (JGI-PGF)"/>
            <person name="Walter F."/>
            <person name="Albersmeier A."/>
            <person name="Kalinowski J."/>
            <person name="Ruckert C."/>
        </authorList>
    </citation>
    <scope>NUCLEOTIDE SEQUENCE [LARGE SCALE GENOMIC DNA]</scope>
    <source>
        <strain evidence="3 4">CGMCC 1.15286</strain>
    </source>
</reference>
<sequence>MNNKKKKIALAGFAVVIGLVPLLHTVPVQAAGQKTEVKFQLNAKSYTNNSGVHTLAAAPYKLHNTTMVPLRALTESLGGTIQWNEATKTATLSGGTYGKLTFKVNDSWLIDKQGNKQKLPEKVVQTKGMIFVPVRNLAQAMGAQVTWNEAAKTIAISSTLPETGSKTYRYAFDKDLEGWSGNFADLPVKYDQSIYELAFAREAIPGAGGSAANYGLKLKGMNRSDDLFMFLTKKVDGLAKNTTYNAKLEFAMYTNEAGEMMGVGGAPGESVFIKAGVVTTEPKVVQINDTGDLYYRMNVDKGNQGTEGKDMKLVGNAVKPDSGKEGYQRKTFTYNVKVKSDSNGQLYIIIGSDSGYEGLSTLYFDDISLTLTP</sequence>
<gene>
    <name evidence="3" type="ORF">GCM10010918_23510</name>
</gene>
<evidence type="ECO:0000256" key="1">
    <source>
        <dbReference type="SAM" id="SignalP"/>
    </source>
</evidence>